<accession>A0AC61RHC3</accession>
<evidence type="ECO:0000313" key="2">
    <source>
        <dbReference type="Proteomes" id="UP000306319"/>
    </source>
</evidence>
<comment type="caution">
    <text evidence="1">The sequence shown here is derived from an EMBL/GenBank/DDBJ whole genome shotgun (WGS) entry which is preliminary data.</text>
</comment>
<keyword evidence="2" id="KW-1185">Reference proteome</keyword>
<evidence type="ECO:0000313" key="1">
    <source>
        <dbReference type="EMBL" id="TGY78868.1"/>
    </source>
</evidence>
<organism evidence="1 2">
    <name type="scientific">Lepagella muris</name>
    <dbReference type="NCBI Taxonomy" id="3032870"/>
    <lineage>
        <taxon>Bacteria</taxon>
        <taxon>Pseudomonadati</taxon>
        <taxon>Bacteroidota</taxon>
        <taxon>Bacteroidia</taxon>
        <taxon>Bacteroidales</taxon>
        <taxon>Muribaculaceae</taxon>
        <taxon>Lepagella</taxon>
    </lineage>
</organism>
<dbReference type="EMBL" id="SRYB01000010">
    <property type="protein sequence ID" value="TGY78868.1"/>
    <property type="molecule type" value="Genomic_DNA"/>
</dbReference>
<gene>
    <name evidence="1" type="ORF">E5331_08680</name>
</gene>
<name>A0AC61RHC3_9BACT</name>
<reference evidence="1" key="1">
    <citation type="submission" date="2019-04" db="EMBL/GenBank/DDBJ databases">
        <title>Microbes associate with the intestines of laboratory mice.</title>
        <authorList>
            <person name="Navarre W."/>
            <person name="Wong E."/>
            <person name="Huang K."/>
            <person name="Tropini C."/>
            <person name="Ng K."/>
            <person name="Yu B."/>
        </authorList>
    </citation>
    <scope>NUCLEOTIDE SEQUENCE</scope>
    <source>
        <strain evidence="1">NM04_E33</strain>
    </source>
</reference>
<proteinExistence type="predicted"/>
<protein>
    <submittedName>
        <fullName evidence="1">Uncharacterized protein</fullName>
    </submittedName>
</protein>
<dbReference type="Proteomes" id="UP000306319">
    <property type="component" value="Unassembled WGS sequence"/>
</dbReference>
<sequence>MLKGVNIDAFSQTVGAFLGLWGISADCSYVIAACICIGEMALGYVALIRMLFIRFHWVYPMVMSVFAYITYTNLTDTYGGIESCGCFGEFIHLNPAHSFYKNLALLLACVGLSLHTALISPRQELCSAVSMRKLSLIIAASALPIVFSMIFMHIIGQSTYILLYVVICVISFTIEMSERKYYTQRLTTKSLVIGLSVIFVSYSIQIEYLIHEIGGAFTIT</sequence>